<sequence>MLALFGRAYLDCVGLHQLFRLLVHAVHFGRGYAEQVLKTARAAFAW</sequence>
<accession>A0A250VTZ1</accession>
<organism evidence="1 2">
    <name type="scientific">Streptomyces olivochromogenes</name>
    <dbReference type="NCBI Taxonomy" id="1963"/>
    <lineage>
        <taxon>Bacteria</taxon>
        <taxon>Bacillati</taxon>
        <taxon>Actinomycetota</taxon>
        <taxon>Actinomycetes</taxon>
        <taxon>Kitasatosporales</taxon>
        <taxon>Streptomycetaceae</taxon>
        <taxon>Streptomyces</taxon>
    </lineage>
</organism>
<dbReference type="Gene3D" id="1.20.1270.240">
    <property type="match status" value="1"/>
</dbReference>
<gene>
    <name evidence="1" type="ORF">SO3561_09010</name>
</gene>
<protein>
    <submittedName>
        <fullName evidence="1">Uncharacterized protein</fullName>
    </submittedName>
</protein>
<dbReference type="STRING" id="1963.AQJ27_45260"/>
<dbReference type="Proteomes" id="UP000217446">
    <property type="component" value="Unassembled WGS sequence"/>
</dbReference>
<reference evidence="2" key="1">
    <citation type="submission" date="2017-05" db="EMBL/GenBank/DDBJ databases">
        <title>Streptomyces olivochromogenes NBRC 3561 whole genome shotgun sequence.</title>
        <authorList>
            <person name="Dohra H."/>
            <person name="Kodani S."/>
        </authorList>
    </citation>
    <scope>NUCLEOTIDE SEQUENCE [LARGE SCALE GENOMIC DNA]</scope>
    <source>
        <strain evidence="2">NBRC 3561</strain>
    </source>
</reference>
<comment type="caution">
    <text evidence="1">The sequence shown here is derived from an EMBL/GenBank/DDBJ whole genome shotgun (WGS) entry which is preliminary data.</text>
</comment>
<keyword evidence="2" id="KW-1185">Reference proteome</keyword>
<name>A0A250VTZ1_STROL</name>
<evidence type="ECO:0000313" key="2">
    <source>
        <dbReference type="Proteomes" id="UP000217446"/>
    </source>
</evidence>
<proteinExistence type="predicted"/>
<dbReference type="EMBL" id="BDQI01000035">
    <property type="protein sequence ID" value="GAX57440.1"/>
    <property type="molecule type" value="Genomic_DNA"/>
</dbReference>
<evidence type="ECO:0000313" key="1">
    <source>
        <dbReference type="EMBL" id="GAX57440.1"/>
    </source>
</evidence>
<dbReference type="AlphaFoldDB" id="A0A250VTZ1"/>